<evidence type="ECO:0000313" key="3">
    <source>
        <dbReference type="Proteomes" id="UP001642360"/>
    </source>
</evidence>
<organism evidence="2 3">
    <name type="scientific">Ilex paraguariensis</name>
    <name type="common">yerba mate</name>
    <dbReference type="NCBI Taxonomy" id="185542"/>
    <lineage>
        <taxon>Eukaryota</taxon>
        <taxon>Viridiplantae</taxon>
        <taxon>Streptophyta</taxon>
        <taxon>Embryophyta</taxon>
        <taxon>Tracheophyta</taxon>
        <taxon>Spermatophyta</taxon>
        <taxon>Magnoliopsida</taxon>
        <taxon>eudicotyledons</taxon>
        <taxon>Gunneridae</taxon>
        <taxon>Pentapetalae</taxon>
        <taxon>asterids</taxon>
        <taxon>campanulids</taxon>
        <taxon>Aquifoliales</taxon>
        <taxon>Aquifoliaceae</taxon>
        <taxon>Ilex</taxon>
    </lineage>
</organism>
<evidence type="ECO:0000313" key="2">
    <source>
        <dbReference type="EMBL" id="CAK9169726.1"/>
    </source>
</evidence>
<dbReference type="EMBL" id="CAUOFW020005355">
    <property type="protein sequence ID" value="CAK9169726.1"/>
    <property type="molecule type" value="Genomic_DNA"/>
</dbReference>
<gene>
    <name evidence="2" type="ORF">ILEXP_LOCUS39198</name>
</gene>
<evidence type="ECO:0000256" key="1">
    <source>
        <dbReference type="SAM" id="MobiDB-lite"/>
    </source>
</evidence>
<proteinExistence type="predicted"/>
<keyword evidence="3" id="KW-1185">Reference proteome</keyword>
<name>A0ABC8TPI1_9AQUA</name>
<sequence>MDDPMSSSRRGMKAPMLVDILGSAKALGDVRWTAGRGRWLAWALGVGYLGRQAAGRYLGRRGDTKDGIWFGQHQGGPRRSQEKGVRWSADWSIRKS</sequence>
<protein>
    <submittedName>
        <fullName evidence="2">Uncharacterized protein</fullName>
    </submittedName>
</protein>
<accession>A0ABC8TPI1</accession>
<comment type="caution">
    <text evidence="2">The sequence shown here is derived from an EMBL/GenBank/DDBJ whole genome shotgun (WGS) entry which is preliminary data.</text>
</comment>
<dbReference type="AlphaFoldDB" id="A0ABC8TPI1"/>
<dbReference type="Proteomes" id="UP001642360">
    <property type="component" value="Unassembled WGS sequence"/>
</dbReference>
<reference evidence="2 3" key="1">
    <citation type="submission" date="2024-02" db="EMBL/GenBank/DDBJ databases">
        <authorList>
            <person name="Vignale AGUSTIN F."/>
            <person name="Sosa J E."/>
            <person name="Modenutti C."/>
        </authorList>
    </citation>
    <scope>NUCLEOTIDE SEQUENCE [LARGE SCALE GENOMIC DNA]</scope>
</reference>
<feature type="region of interest" description="Disordered" evidence="1">
    <location>
        <begin position="68"/>
        <end position="96"/>
    </location>
</feature>